<evidence type="ECO:0008006" key="5">
    <source>
        <dbReference type="Google" id="ProtNLM"/>
    </source>
</evidence>
<protein>
    <recommendedName>
        <fullName evidence="5">RNase H type-1 domain-containing protein</fullName>
    </recommendedName>
</protein>
<dbReference type="GO" id="GO:0004523">
    <property type="term" value="F:RNA-DNA hybrid ribonuclease activity"/>
    <property type="evidence" value="ECO:0007669"/>
    <property type="project" value="InterPro"/>
</dbReference>
<dbReference type="Proteomes" id="UP000886595">
    <property type="component" value="Unassembled WGS sequence"/>
</dbReference>
<dbReference type="InterPro" id="IPR052929">
    <property type="entry name" value="RNase_H-like_EbsB-rel"/>
</dbReference>
<comment type="caution">
    <text evidence="3">The sequence shown here is derived from an EMBL/GenBank/DDBJ whole genome shotgun (WGS) entry which is preliminary data.</text>
</comment>
<evidence type="ECO:0000259" key="1">
    <source>
        <dbReference type="Pfam" id="PF13456"/>
    </source>
</evidence>
<dbReference type="PANTHER" id="PTHR47074">
    <property type="entry name" value="BNAC02G40300D PROTEIN"/>
    <property type="match status" value="1"/>
</dbReference>
<dbReference type="AlphaFoldDB" id="A0A8X7WLN8"/>
<evidence type="ECO:0000313" key="4">
    <source>
        <dbReference type="Proteomes" id="UP000886595"/>
    </source>
</evidence>
<name>A0A8X7WLN8_BRACI</name>
<dbReference type="InterPro" id="IPR002156">
    <property type="entry name" value="RNaseH_domain"/>
</dbReference>
<dbReference type="PANTHER" id="PTHR47074:SF49">
    <property type="entry name" value="POLYNUCLEOTIDYL TRANSFERASE, RIBONUCLEASE H-LIKE SUPERFAMILY PROTEIN"/>
    <property type="match status" value="1"/>
</dbReference>
<evidence type="ECO:0000313" key="3">
    <source>
        <dbReference type="EMBL" id="KAG2332536.1"/>
    </source>
</evidence>
<dbReference type="OrthoDB" id="1099392at2759"/>
<feature type="domain" description="RNase H type-1" evidence="1">
    <location>
        <begin position="131"/>
        <end position="206"/>
    </location>
</feature>
<sequence>MKVDPRCQRCGSSSESINHVLLSCPVARLVWAQIGFPFPPRGFEHRSLLENFDYLLGISTRKEVPGEISRVFPWVVWLEATVNKIQDDCRHWFEVVQAGENSKVGSRNLHLNGNRWRPPSAGKLKCNLGIAWSKGKSLAGTSWIVRDARGEVLMHSRRRAFSGIHSLLEAKHFGLTWAIESMLSHKIVNVCLEIEASELVGVVKRPKAWPAFRA</sequence>
<feature type="domain" description="Reverse transcriptase zinc-binding" evidence="2">
    <location>
        <begin position="2"/>
        <end position="31"/>
    </location>
</feature>
<proteinExistence type="predicted"/>
<dbReference type="EMBL" id="JAAMPC010000001">
    <property type="protein sequence ID" value="KAG2332536.1"/>
    <property type="molecule type" value="Genomic_DNA"/>
</dbReference>
<dbReference type="Pfam" id="PF13966">
    <property type="entry name" value="zf-RVT"/>
    <property type="match status" value="1"/>
</dbReference>
<dbReference type="GO" id="GO:0003676">
    <property type="term" value="F:nucleic acid binding"/>
    <property type="evidence" value="ECO:0007669"/>
    <property type="project" value="InterPro"/>
</dbReference>
<gene>
    <name evidence="3" type="ORF">Bca52824_003716</name>
</gene>
<dbReference type="Pfam" id="PF13456">
    <property type="entry name" value="RVT_3"/>
    <property type="match status" value="1"/>
</dbReference>
<dbReference type="InterPro" id="IPR026960">
    <property type="entry name" value="RVT-Znf"/>
</dbReference>
<reference evidence="3 4" key="1">
    <citation type="submission" date="2020-02" db="EMBL/GenBank/DDBJ databases">
        <authorList>
            <person name="Ma Q."/>
            <person name="Huang Y."/>
            <person name="Song X."/>
            <person name="Pei D."/>
        </authorList>
    </citation>
    <scope>NUCLEOTIDE SEQUENCE [LARGE SCALE GENOMIC DNA]</scope>
    <source>
        <strain evidence="3">Sxm20200214</strain>
        <tissue evidence="3">Leaf</tissue>
    </source>
</reference>
<accession>A0A8X7WLN8</accession>
<organism evidence="3 4">
    <name type="scientific">Brassica carinata</name>
    <name type="common">Ethiopian mustard</name>
    <name type="synonym">Abyssinian cabbage</name>
    <dbReference type="NCBI Taxonomy" id="52824"/>
    <lineage>
        <taxon>Eukaryota</taxon>
        <taxon>Viridiplantae</taxon>
        <taxon>Streptophyta</taxon>
        <taxon>Embryophyta</taxon>
        <taxon>Tracheophyta</taxon>
        <taxon>Spermatophyta</taxon>
        <taxon>Magnoliopsida</taxon>
        <taxon>eudicotyledons</taxon>
        <taxon>Gunneridae</taxon>
        <taxon>Pentapetalae</taxon>
        <taxon>rosids</taxon>
        <taxon>malvids</taxon>
        <taxon>Brassicales</taxon>
        <taxon>Brassicaceae</taxon>
        <taxon>Brassiceae</taxon>
        <taxon>Brassica</taxon>
    </lineage>
</organism>
<evidence type="ECO:0000259" key="2">
    <source>
        <dbReference type="Pfam" id="PF13966"/>
    </source>
</evidence>
<keyword evidence="4" id="KW-1185">Reference proteome</keyword>